<feature type="compositionally biased region" description="Pro residues" evidence="1">
    <location>
        <begin position="213"/>
        <end position="238"/>
    </location>
</feature>
<dbReference type="OrthoDB" id="3173471at2"/>
<accession>A0A246RQJ3</accession>
<dbReference type="Proteomes" id="UP000197174">
    <property type="component" value="Unassembled WGS sequence"/>
</dbReference>
<dbReference type="Pfam" id="PF04480">
    <property type="entry name" value="DUF559"/>
    <property type="match status" value="1"/>
</dbReference>
<dbReference type="RefSeq" id="WP_088643230.1">
    <property type="nucleotide sequence ID" value="NZ_MZMV01000010.1"/>
</dbReference>
<protein>
    <recommendedName>
        <fullName evidence="2">DUF559 domain-containing protein</fullName>
    </recommendedName>
</protein>
<keyword evidence="4" id="KW-1185">Reference proteome</keyword>
<feature type="region of interest" description="Disordered" evidence="1">
    <location>
        <begin position="179"/>
        <end position="238"/>
    </location>
</feature>
<dbReference type="EMBL" id="MZMV01000010">
    <property type="protein sequence ID" value="OWV09869.1"/>
    <property type="molecule type" value="Genomic_DNA"/>
</dbReference>
<reference evidence="3 4" key="1">
    <citation type="submission" date="2017-03" db="EMBL/GenBank/DDBJ databases">
        <title>Whole genome sequence of Micromonospora wenchangensis, isolated from mangrove soil.</title>
        <authorList>
            <person name="Yang H."/>
        </authorList>
    </citation>
    <scope>NUCLEOTIDE SEQUENCE [LARGE SCALE GENOMIC DNA]</scope>
    <source>
        <strain evidence="3 4">CCTCC AA 2012002</strain>
    </source>
</reference>
<dbReference type="InterPro" id="IPR007569">
    <property type="entry name" value="DUF559"/>
</dbReference>
<dbReference type="InterPro" id="IPR011335">
    <property type="entry name" value="Restrct_endonuc-II-like"/>
</dbReference>
<sequence length="411" mass="43953">MPPRPHRPAALVGQVFRGSDAIRQGLLTRHQLRGASWLRLGHDVYADARLARNHALTCRAALLRMPAGTLVAGPSAAYLHGIEHAAGFGDEVHVLVPRAARVGSQGAVTSSFRRTAGTSRIRLEADGARRDAAGGWPGAAGGWSGAGDGWPGPPGGIRVHSVAIPGEPVAHPRRYASHQLPEDATPTPPEAHHLTSASLTTQVRLRPGTPTSAPEPQPPLPTPPALSGPPTATAPPVLPRSSPALAAWETAAWLDPVRAVGIVDSLLGRGLTNQTALAEIAARFADRRGGVRARRVFDLTDPAAQSPPESHLRVRLVLAGLPRPVAQHPVLLPSGLVLHPDLAWPQFRVAVEYDGHWHSDPGQLHHDRRRLNHLVAAGWTVLHVTSRQLRDDFPTVAGEVRMVLTRHGWRR</sequence>
<evidence type="ECO:0000256" key="1">
    <source>
        <dbReference type="SAM" id="MobiDB-lite"/>
    </source>
</evidence>
<name>A0A246RQJ3_9ACTN</name>
<dbReference type="Gene3D" id="3.40.960.10">
    <property type="entry name" value="VSR Endonuclease"/>
    <property type="match status" value="1"/>
</dbReference>
<gene>
    <name evidence="3" type="ORF">B5D80_08490</name>
</gene>
<evidence type="ECO:0000259" key="2">
    <source>
        <dbReference type="Pfam" id="PF04480"/>
    </source>
</evidence>
<comment type="caution">
    <text evidence="3">The sequence shown here is derived from an EMBL/GenBank/DDBJ whole genome shotgun (WGS) entry which is preliminary data.</text>
</comment>
<feature type="domain" description="DUF559" evidence="2">
    <location>
        <begin position="345"/>
        <end position="403"/>
    </location>
</feature>
<organism evidence="3 4">
    <name type="scientific">Micromonospora wenchangensis</name>
    <dbReference type="NCBI Taxonomy" id="1185415"/>
    <lineage>
        <taxon>Bacteria</taxon>
        <taxon>Bacillati</taxon>
        <taxon>Actinomycetota</taxon>
        <taxon>Actinomycetes</taxon>
        <taxon>Micromonosporales</taxon>
        <taxon>Micromonosporaceae</taxon>
        <taxon>Micromonospora</taxon>
    </lineage>
</organism>
<dbReference type="SUPFAM" id="SSF52980">
    <property type="entry name" value="Restriction endonuclease-like"/>
    <property type="match status" value="1"/>
</dbReference>
<evidence type="ECO:0000313" key="3">
    <source>
        <dbReference type="EMBL" id="OWV09869.1"/>
    </source>
</evidence>
<evidence type="ECO:0000313" key="4">
    <source>
        <dbReference type="Proteomes" id="UP000197174"/>
    </source>
</evidence>
<proteinExistence type="predicted"/>
<dbReference type="AlphaFoldDB" id="A0A246RQJ3"/>